<evidence type="ECO:0000313" key="4">
    <source>
        <dbReference type="Proteomes" id="UP000005240"/>
    </source>
</evidence>
<reference evidence="2" key="1">
    <citation type="submission" date="2009-11" db="EMBL/GenBank/DDBJ databases">
        <authorList>
            <consortium name="The Broad Institute Genome Sequencing Platform"/>
            <person name="Ward D."/>
            <person name="Feldgarden M."/>
            <person name="Earl A."/>
            <person name="Young S.K."/>
            <person name="Zeng Q."/>
            <person name="Koehrsen M."/>
            <person name="Alvarado L."/>
            <person name="Berlin A."/>
            <person name="Bochicchio J."/>
            <person name="Borenstein D."/>
            <person name="Chapman S.B."/>
            <person name="Chen Z."/>
            <person name="Engels R."/>
            <person name="Freedman E."/>
            <person name="Gellesch M."/>
            <person name="Goldberg J."/>
            <person name="Griggs A."/>
            <person name="Gujja S."/>
            <person name="Heilman E."/>
            <person name="Heiman D."/>
            <person name="Hepburn T."/>
            <person name="Howarth C."/>
            <person name="Jen D."/>
            <person name="Larson L."/>
            <person name="Lewis B."/>
            <person name="Mehta T."/>
            <person name="Park D."/>
            <person name="Pearson M."/>
            <person name="Roberts A."/>
            <person name="Saif S."/>
            <person name="Shea T."/>
            <person name="Shenoy N."/>
            <person name="Sisk P."/>
            <person name="Stolte C."/>
            <person name="Sykes S."/>
            <person name="Thomson T."/>
            <person name="Walk T."/>
            <person name="White J."/>
            <person name="Yandava C."/>
            <person name="Izard J."/>
            <person name="Baranova O.V."/>
            <person name="Blanton J.M."/>
            <person name="Tanner A.C."/>
            <person name="Dewhirst F.E."/>
            <person name="Haas B."/>
            <person name="Nusbaum C."/>
            <person name="Birren B."/>
        </authorList>
    </citation>
    <scope>NUCLEOTIDE SEQUENCE [LARGE SCALE GENOMIC DNA]</scope>
    <source>
        <strain evidence="2">1-1 BBBD Race 1</strain>
    </source>
</reference>
<reference evidence="3 4" key="3">
    <citation type="journal article" date="2017" name="G3 (Bethesda)">
        <title>Comparative analysis highlights variable genome content of wheat rusts and divergence of the mating loci.</title>
        <authorList>
            <person name="Cuomo C.A."/>
            <person name="Bakkeren G."/>
            <person name="Khalil H.B."/>
            <person name="Panwar V."/>
            <person name="Joly D."/>
            <person name="Linning R."/>
            <person name="Sakthikumar S."/>
            <person name="Song X."/>
            <person name="Adiconis X."/>
            <person name="Fan L."/>
            <person name="Goldberg J.M."/>
            <person name="Levin J.Z."/>
            <person name="Young S."/>
            <person name="Zeng Q."/>
            <person name="Anikster Y."/>
            <person name="Bruce M."/>
            <person name="Wang M."/>
            <person name="Yin C."/>
            <person name="McCallum B."/>
            <person name="Szabo L.J."/>
            <person name="Hulbert S."/>
            <person name="Chen X."/>
            <person name="Fellers J.P."/>
        </authorList>
    </citation>
    <scope>NUCLEOTIDE SEQUENCE</scope>
    <source>
        <strain evidence="3">isolate 1-1 / race 1 (BBBD)</strain>
        <strain evidence="4">Isolate 1-1 / race 1 (BBBD)</strain>
    </source>
</reference>
<dbReference type="VEuPathDB" id="FungiDB:PTTG_29811"/>
<feature type="region of interest" description="Disordered" evidence="1">
    <location>
        <begin position="136"/>
        <end position="163"/>
    </location>
</feature>
<dbReference type="EMBL" id="ADAS02000962">
    <property type="protein sequence ID" value="OAV86606.1"/>
    <property type="molecule type" value="Genomic_DNA"/>
</dbReference>
<dbReference type="OrthoDB" id="10621270at2759"/>
<organism evidence="2">
    <name type="scientific">Puccinia triticina (isolate 1-1 / race 1 (BBBD))</name>
    <name type="common">Brown leaf rust fungus</name>
    <dbReference type="NCBI Taxonomy" id="630390"/>
    <lineage>
        <taxon>Eukaryota</taxon>
        <taxon>Fungi</taxon>
        <taxon>Dikarya</taxon>
        <taxon>Basidiomycota</taxon>
        <taxon>Pucciniomycotina</taxon>
        <taxon>Pucciniomycetes</taxon>
        <taxon>Pucciniales</taxon>
        <taxon>Pucciniaceae</taxon>
        <taxon>Puccinia</taxon>
    </lineage>
</organism>
<keyword evidence="4" id="KW-1185">Reference proteome</keyword>
<accession>A0A180G1M7</accession>
<dbReference type="EnsemblFungi" id="PTTG_29811-t43_1">
    <property type="protein sequence ID" value="PTTG_29811-t43_1-p1"/>
    <property type="gene ID" value="PTTG_29811"/>
</dbReference>
<protein>
    <submittedName>
        <fullName evidence="2 3">Uncharacterized protein</fullName>
    </submittedName>
</protein>
<reference evidence="2" key="2">
    <citation type="submission" date="2016-05" db="EMBL/GenBank/DDBJ databases">
        <title>Comparative analysis highlights variable genome content of wheat rusts and divergence of the mating loci.</title>
        <authorList>
            <person name="Cuomo C.A."/>
            <person name="Bakkeren G."/>
            <person name="Szabo L."/>
            <person name="Khalil H."/>
            <person name="Joly D."/>
            <person name="Goldberg J."/>
            <person name="Young S."/>
            <person name="Zeng Q."/>
            <person name="Fellers J."/>
        </authorList>
    </citation>
    <scope>NUCLEOTIDE SEQUENCE [LARGE SCALE GENOMIC DNA]</scope>
    <source>
        <strain evidence="2">1-1 BBBD Race 1</strain>
    </source>
</reference>
<evidence type="ECO:0000256" key="1">
    <source>
        <dbReference type="SAM" id="MobiDB-lite"/>
    </source>
</evidence>
<reference evidence="3" key="4">
    <citation type="submission" date="2025-05" db="UniProtKB">
        <authorList>
            <consortium name="EnsemblFungi"/>
        </authorList>
    </citation>
    <scope>IDENTIFICATION</scope>
    <source>
        <strain evidence="3">isolate 1-1 / race 1 (BBBD)</strain>
    </source>
</reference>
<feature type="compositionally biased region" description="Polar residues" evidence="1">
    <location>
        <begin position="149"/>
        <end position="163"/>
    </location>
</feature>
<evidence type="ECO:0000313" key="3">
    <source>
        <dbReference type="EnsemblFungi" id="PTTG_29811-t43_1-p1"/>
    </source>
</evidence>
<name>A0A180G1M7_PUCT1</name>
<gene>
    <name evidence="2" type="ORF">PTTG_29811</name>
</gene>
<dbReference type="Proteomes" id="UP000005240">
    <property type="component" value="Unassembled WGS sequence"/>
</dbReference>
<sequence length="163" mass="18744">MGQTINILPIFGNFKVKNRNFLQEPPSSRDFSEIQKLLIDWLSSSQPNSEELIRLSTALIGYWCKNHQSVVFKQSFKDDQDFWDTVTEVLKPKFNSRGKQSLIRFFSETKTSNTANMEKLNKVVPAVFKQGLTNKLRAPDPERHRNPRTKSVQELLAQSSPSS</sequence>
<dbReference type="AlphaFoldDB" id="A0A180G1M7"/>
<evidence type="ECO:0000313" key="2">
    <source>
        <dbReference type="EMBL" id="OAV86606.1"/>
    </source>
</evidence>
<proteinExistence type="predicted"/>